<keyword evidence="1" id="KW-0436">Ligase</keyword>
<evidence type="ECO:0000313" key="7">
    <source>
        <dbReference type="Proteomes" id="UP000236178"/>
    </source>
</evidence>
<dbReference type="Gene3D" id="3.40.50.20">
    <property type="match status" value="1"/>
</dbReference>
<dbReference type="AlphaFoldDB" id="A0A2I0SHC9"/>
<sequence>MIINRYSDDFADYGKYLDHLRHTVSYVTVAGHVPMIPEGAGHVETVADVSDADSVLVAAGLCHRAAGRFDAVLALSEFDLLTAAQVREKFGCAGMDTAATLLFRDKARMKAALAESGVRSPRFATVESVPEVTAFAAALSGPVVVKPRSGAASAGCVVLAEDDDATEVLGGLDLTDHEVEEYVEGPIWHVDGLRYEGEDVFTLPSRYLNTCLGFTQGQWLGSVVQDGPAAERAKALAAEALDALRLTDGPYHLELIEHRDGFVFLEVGARVGGGEIPFTVRDVYGVDLFAEWVRIALGERPSAVPAAPGVYAGFLMFPEPVGHRLVARSSMTDGIPHLYAEQLPDPGRAFTGDGGYEEILGRFRYRGPSPRAVEQAVTRTAAEYAYELEAL</sequence>
<name>A0A2I0SHC9_9ACTN</name>
<dbReference type="Gene3D" id="3.30.470.20">
    <property type="entry name" value="ATP-grasp fold, B domain"/>
    <property type="match status" value="1"/>
</dbReference>
<dbReference type="PANTHER" id="PTHR43585:SF2">
    <property type="entry name" value="ATP-GRASP ENZYME FSQD"/>
    <property type="match status" value="1"/>
</dbReference>
<dbReference type="Gene3D" id="3.30.1490.20">
    <property type="entry name" value="ATP-grasp fold, A domain"/>
    <property type="match status" value="1"/>
</dbReference>
<dbReference type="Proteomes" id="UP000236178">
    <property type="component" value="Unassembled WGS sequence"/>
</dbReference>
<dbReference type="EMBL" id="PJOS01000078">
    <property type="protein sequence ID" value="PKT69330.1"/>
    <property type="molecule type" value="Genomic_DNA"/>
</dbReference>
<dbReference type="GO" id="GO:0046872">
    <property type="term" value="F:metal ion binding"/>
    <property type="evidence" value="ECO:0007669"/>
    <property type="project" value="InterPro"/>
</dbReference>
<dbReference type="OrthoDB" id="3428978at2"/>
<gene>
    <name evidence="6" type="ORF">CW362_30225</name>
</gene>
<dbReference type="SUPFAM" id="SSF56059">
    <property type="entry name" value="Glutathione synthetase ATP-binding domain-like"/>
    <property type="match status" value="1"/>
</dbReference>
<evidence type="ECO:0000256" key="3">
    <source>
        <dbReference type="ARBA" id="ARBA00022840"/>
    </source>
</evidence>
<dbReference type="InterPro" id="IPR011761">
    <property type="entry name" value="ATP-grasp"/>
</dbReference>
<evidence type="ECO:0000256" key="2">
    <source>
        <dbReference type="ARBA" id="ARBA00022741"/>
    </source>
</evidence>
<dbReference type="InterPro" id="IPR052032">
    <property type="entry name" value="ATP-dep_AA_Ligase"/>
</dbReference>
<dbReference type="GO" id="GO:0016874">
    <property type="term" value="F:ligase activity"/>
    <property type="evidence" value="ECO:0007669"/>
    <property type="project" value="UniProtKB-KW"/>
</dbReference>
<evidence type="ECO:0000259" key="5">
    <source>
        <dbReference type="PROSITE" id="PS50975"/>
    </source>
</evidence>
<reference evidence="6 7" key="1">
    <citation type="submission" date="2017-12" db="EMBL/GenBank/DDBJ databases">
        <title>Streptomyces populusis sp. nov., a novel endophytic actinobacterium isolated from stems of Populus adenopoda Maxim.</title>
        <authorList>
            <person name="Wang Z."/>
        </authorList>
    </citation>
    <scope>NUCLEOTIDE SEQUENCE [LARGE SCALE GENOMIC DNA]</scope>
    <source>
        <strain evidence="6 7">A249</strain>
    </source>
</reference>
<keyword evidence="3 4" id="KW-0067">ATP-binding</keyword>
<feature type="domain" description="ATP-grasp" evidence="5">
    <location>
        <begin position="110"/>
        <end position="297"/>
    </location>
</feature>
<evidence type="ECO:0000256" key="1">
    <source>
        <dbReference type="ARBA" id="ARBA00022598"/>
    </source>
</evidence>
<organism evidence="6 7">
    <name type="scientific">Streptomyces populi</name>
    <dbReference type="NCBI Taxonomy" id="2058924"/>
    <lineage>
        <taxon>Bacteria</taxon>
        <taxon>Bacillati</taxon>
        <taxon>Actinomycetota</taxon>
        <taxon>Actinomycetes</taxon>
        <taxon>Kitasatosporales</taxon>
        <taxon>Streptomycetaceae</taxon>
        <taxon>Streptomyces</taxon>
    </lineage>
</organism>
<dbReference type="PROSITE" id="PS50975">
    <property type="entry name" value="ATP_GRASP"/>
    <property type="match status" value="1"/>
</dbReference>
<accession>A0A2I0SHC9</accession>
<dbReference type="InterPro" id="IPR013815">
    <property type="entry name" value="ATP_grasp_subdomain_1"/>
</dbReference>
<comment type="caution">
    <text evidence="6">The sequence shown here is derived from an EMBL/GenBank/DDBJ whole genome shotgun (WGS) entry which is preliminary data.</text>
</comment>
<dbReference type="GO" id="GO:0005524">
    <property type="term" value="F:ATP binding"/>
    <property type="evidence" value="ECO:0007669"/>
    <property type="project" value="UniProtKB-UniRule"/>
</dbReference>
<dbReference type="PANTHER" id="PTHR43585">
    <property type="entry name" value="FUMIPYRROLE BIOSYNTHESIS PROTEIN C"/>
    <property type="match status" value="1"/>
</dbReference>
<proteinExistence type="predicted"/>
<keyword evidence="2 4" id="KW-0547">Nucleotide-binding</keyword>
<protein>
    <submittedName>
        <fullName evidence="6">Biotin carboxylase</fullName>
    </submittedName>
</protein>
<evidence type="ECO:0000256" key="4">
    <source>
        <dbReference type="PROSITE-ProRule" id="PRU00409"/>
    </source>
</evidence>
<evidence type="ECO:0000313" key="6">
    <source>
        <dbReference type="EMBL" id="PKT69330.1"/>
    </source>
</evidence>
<keyword evidence="7" id="KW-1185">Reference proteome</keyword>